<dbReference type="GO" id="GO:0044550">
    <property type="term" value="P:secondary metabolite biosynthetic process"/>
    <property type="evidence" value="ECO:0007669"/>
    <property type="project" value="TreeGrafter"/>
</dbReference>
<dbReference type="OrthoDB" id="189763at2759"/>
<reference evidence="2" key="1">
    <citation type="submission" date="2019-06" db="EMBL/GenBank/DDBJ databases">
        <title>Genomics analysis of Aphanomyces spp. identifies a new class of oomycete effector associated with host adaptation.</title>
        <authorList>
            <person name="Gaulin E."/>
        </authorList>
    </citation>
    <scope>NUCLEOTIDE SEQUENCE</scope>
    <source>
        <strain evidence="2">CBS 578.67</strain>
    </source>
</reference>
<name>A0A6A4ZYM8_9STRA</name>
<dbReference type="PROSITE" id="PS50075">
    <property type="entry name" value="CARRIER"/>
    <property type="match status" value="1"/>
</dbReference>
<dbReference type="PANTHER" id="PTHR45527:SF1">
    <property type="entry name" value="FATTY ACID SYNTHASE"/>
    <property type="match status" value="1"/>
</dbReference>
<dbReference type="InterPro" id="IPR001242">
    <property type="entry name" value="Condensation_dom"/>
</dbReference>
<dbReference type="EMBL" id="VJMH01000671">
    <property type="protein sequence ID" value="KAF0714931.1"/>
    <property type="molecule type" value="Genomic_DNA"/>
</dbReference>
<dbReference type="GO" id="GO:0005737">
    <property type="term" value="C:cytoplasm"/>
    <property type="evidence" value="ECO:0007669"/>
    <property type="project" value="TreeGrafter"/>
</dbReference>
<feature type="non-terminal residue" evidence="2">
    <location>
        <position position="640"/>
    </location>
</feature>
<dbReference type="SUPFAM" id="SSF52777">
    <property type="entry name" value="CoA-dependent acyltransferases"/>
    <property type="match status" value="2"/>
</dbReference>
<organism evidence="2">
    <name type="scientific">Aphanomyces stellatus</name>
    <dbReference type="NCBI Taxonomy" id="120398"/>
    <lineage>
        <taxon>Eukaryota</taxon>
        <taxon>Sar</taxon>
        <taxon>Stramenopiles</taxon>
        <taxon>Oomycota</taxon>
        <taxon>Saprolegniomycetes</taxon>
        <taxon>Saprolegniales</taxon>
        <taxon>Verrucalvaceae</taxon>
        <taxon>Aphanomyces</taxon>
    </lineage>
</organism>
<dbReference type="InterPro" id="IPR036736">
    <property type="entry name" value="ACP-like_sf"/>
</dbReference>
<dbReference type="Gene3D" id="1.10.1200.10">
    <property type="entry name" value="ACP-like"/>
    <property type="match status" value="1"/>
</dbReference>
<sequence>MMQHPNVVAAAAIVKDKSHLVGYFTPAHINNEALKDTVAARLPVYMVPAVWIGLDAMPLNVNGKIDKRALESLDVIMDIECLATPTERQMARVWSQVLDVNLSCIGRQTSFIALGGDSLTAIKVVSACTQVGLRLTATHLLQTMVLSRVASLVSLVDETNVHVWPSVAVADDVTAAIRDEYSQTLGLETFQVYPLPPLQAGMVYATINDRTQYLYQHTLVVQDDAVDASALRLALGRLLRQHEILRTTFVTTAHGLHQVIRSSTSAAVDDVDFAVVDAASLDAFLRNDRVRGFEIGDKYFLRLTLVTCQDTRTAVWTIHHALYDGWSLSLFMEDFFTSLHGVNLPSRPPYRMLVDYVHAQDSVATEAYWRKYLQGIEPSLVGATSDKHATAEMTDDDALVLTAMTTSLHEVTRAAHVAGVTVAELLVLAWAATLRKYTRQHDVVFGNVVSNRDIPVDGIDRMLGLAINTIPHRVRFDDTASLTALFDTIQTERGTSTPHAHVGQLDLKRWSGHTELFDTLFLYQNFPPTAMEDAQALVQLVPRPPPVYEYEFAISLVVEPSASSLAAHAMYNPSKIPRLQARHMLDEFDHTLSHLVQLTHTAQSTTTASLWSLCPSQYKLIESAMFGPTTPLPFELVHHA</sequence>
<evidence type="ECO:0000313" key="2">
    <source>
        <dbReference type="EMBL" id="KAF0714931.1"/>
    </source>
</evidence>
<dbReference type="GO" id="GO:0043041">
    <property type="term" value="P:amino acid activation for nonribosomal peptide biosynthetic process"/>
    <property type="evidence" value="ECO:0007669"/>
    <property type="project" value="TreeGrafter"/>
</dbReference>
<gene>
    <name evidence="2" type="ORF">As57867_003624</name>
</gene>
<dbReference type="PANTHER" id="PTHR45527">
    <property type="entry name" value="NONRIBOSOMAL PEPTIDE SYNTHETASE"/>
    <property type="match status" value="1"/>
</dbReference>
<dbReference type="GO" id="GO:0003824">
    <property type="term" value="F:catalytic activity"/>
    <property type="evidence" value="ECO:0007669"/>
    <property type="project" value="InterPro"/>
</dbReference>
<dbReference type="InterPro" id="IPR009081">
    <property type="entry name" value="PP-bd_ACP"/>
</dbReference>
<feature type="domain" description="Carrier" evidence="1">
    <location>
        <begin position="81"/>
        <end position="160"/>
    </location>
</feature>
<protein>
    <recommendedName>
        <fullName evidence="1">Carrier domain-containing protein</fullName>
    </recommendedName>
</protein>
<accession>A0A6A4ZYM8</accession>
<dbReference type="Gene3D" id="3.30.300.30">
    <property type="match status" value="1"/>
</dbReference>
<comment type="caution">
    <text evidence="2">The sequence shown here is derived from an EMBL/GenBank/DDBJ whole genome shotgun (WGS) entry which is preliminary data.</text>
</comment>
<proteinExistence type="predicted"/>
<dbReference type="Gene3D" id="3.30.559.10">
    <property type="entry name" value="Chloramphenicol acetyltransferase-like domain"/>
    <property type="match status" value="1"/>
</dbReference>
<dbReference type="Pfam" id="PF00550">
    <property type="entry name" value="PP-binding"/>
    <property type="match status" value="1"/>
</dbReference>
<dbReference type="InterPro" id="IPR045851">
    <property type="entry name" value="AMP-bd_C_sf"/>
</dbReference>
<dbReference type="SUPFAM" id="SSF56801">
    <property type="entry name" value="Acetyl-CoA synthetase-like"/>
    <property type="match status" value="1"/>
</dbReference>
<dbReference type="AlphaFoldDB" id="A0A6A4ZYM8"/>
<dbReference type="Gene3D" id="3.30.559.30">
    <property type="entry name" value="Nonribosomal peptide synthetase, condensation domain"/>
    <property type="match status" value="1"/>
</dbReference>
<dbReference type="SUPFAM" id="SSF47336">
    <property type="entry name" value="ACP-like"/>
    <property type="match status" value="1"/>
</dbReference>
<dbReference type="Pfam" id="PF00668">
    <property type="entry name" value="Condensation"/>
    <property type="match status" value="1"/>
</dbReference>
<evidence type="ECO:0000259" key="1">
    <source>
        <dbReference type="PROSITE" id="PS50075"/>
    </source>
</evidence>
<dbReference type="GO" id="GO:0031177">
    <property type="term" value="F:phosphopantetheine binding"/>
    <property type="evidence" value="ECO:0007669"/>
    <property type="project" value="TreeGrafter"/>
</dbReference>
<dbReference type="InterPro" id="IPR023213">
    <property type="entry name" value="CAT-like_dom_sf"/>
</dbReference>